<dbReference type="InterPro" id="IPR019074">
    <property type="entry name" value="YabQ"/>
</dbReference>
<dbReference type="AlphaFoldDB" id="A0A940NTI2"/>
<dbReference type="RefSeq" id="WP_209407589.1">
    <property type="nucleotide sequence ID" value="NZ_JAGIYQ010000021.1"/>
</dbReference>
<sequence>MSLKVQFYSMIAMVGMGAYLGMALDTYHRFLNRKSKKLLVYVTDILFWIFQGLFIFYVLYSVNEGELRVYIFLAILCGFAAYQSLLQKPYKRILEFIIQLILRTTMVIVRIVQAIIIRPIRGLIKVFVALILFIFHIFVRLIRVLYNVLLAILRFFARIIWFFVPKRVKNILFQLKGFYEKKKNTFLTTIRKVKHLIDRRKK</sequence>
<feature type="transmembrane region" description="Helical" evidence="1">
    <location>
        <begin position="67"/>
        <end position="86"/>
    </location>
</feature>
<feature type="transmembrane region" description="Helical" evidence="1">
    <location>
        <begin position="122"/>
        <end position="139"/>
    </location>
</feature>
<dbReference type="NCBIfam" id="TIGR02893">
    <property type="entry name" value="spore_yabQ"/>
    <property type="match status" value="1"/>
</dbReference>
<keyword evidence="3" id="KW-1185">Reference proteome</keyword>
<gene>
    <name evidence="2" type="primary">yabQ</name>
    <name evidence="2" type="ORF">J5Y03_19065</name>
</gene>
<reference evidence="2" key="1">
    <citation type="submission" date="2021-04" db="EMBL/GenBank/DDBJ databases">
        <title>Genome seq and assembly of Bacillus sp.</title>
        <authorList>
            <person name="Chhetri G."/>
        </authorList>
    </citation>
    <scope>NUCLEOTIDE SEQUENCE</scope>
    <source>
        <strain evidence="2">RG28</strain>
    </source>
</reference>
<dbReference type="Proteomes" id="UP000682134">
    <property type="component" value="Unassembled WGS sequence"/>
</dbReference>
<proteinExistence type="predicted"/>
<evidence type="ECO:0000256" key="1">
    <source>
        <dbReference type="SAM" id="Phobius"/>
    </source>
</evidence>
<feature type="transmembrane region" description="Helical" evidence="1">
    <location>
        <begin position="144"/>
        <end position="164"/>
    </location>
</feature>
<dbReference type="EMBL" id="JAGIYQ010000021">
    <property type="protein sequence ID" value="MBP0727253.1"/>
    <property type="molecule type" value="Genomic_DNA"/>
</dbReference>
<comment type="caution">
    <text evidence="2">The sequence shown here is derived from an EMBL/GenBank/DDBJ whole genome shotgun (WGS) entry which is preliminary data.</text>
</comment>
<feature type="transmembrane region" description="Helical" evidence="1">
    <location>
        <begin position="38"/>
        <end position="61"/>
    </location>
</feature>
<keyword evidence="1" id="KW-0472">Membrane</keyword>
<keyword evidence="1" id="KW-0812">Transmembrane</keyword>
<protein>
    <submittedName>
        <fullName evidence="2">Spore cortex biosynthesis protein YabQ</fullName>
    </submittedName>
</protein>
<dbReference type="Pfam" id="PF09578">
    <property type="entry name" value="Spore_YabQ"/>
    <property type="match status" value="1"/>
</dbReference>
<evidence type="ECO:0000313" key="3">
    <source>
        <dbReference type="Proteomes" id="UP000682134"/>
    </source>
</evidence>
<keyword evidence="1" id="KW-1133">Transmembrane helix</keyword>
<feature type="transmembrane region" description="Helical" evidence="1">
    <location>
        <begin position="6"/>
        <end position="26"/>
    </location>
</feature>
<name>A0A940NTI2_9BACI</name>
<accession>A0A940NTI2</accession>
<organism evidence="2 3">
    <name type="scientific">Gottfriedia endophytica</name>
    <dbReference type="NCBI Taxonomy" id="2820819"/>
    <lineage>
        <taxon>Bacteria</taxon>
        <taxon>Bacillati</taxon>
        <taxon>Bacillota</taxon>
        <taxon>Bacilli</taxon>
        <taxon>Bacillales</taxon>
        <taxon>Bacillaceae</taxon>
        <taxon>Gottfriedia</taxon>
    </lineage>
</organism>
<evidence type="ECO:0000313" key="2">
    <source>
        <dbReference type="EMBL" id="MBP0727253.1"/>
    </source>
</evidence>